<accession>A0AAF0LZI4</accession>
<protein>
    <submittedName>
        <fullName evidence="1">Uncharacterized protein</fullName>
    </submittedName>
</protein>
<evidence type="ECO:0000313" key="1">
    <source>
        <dbReference type="EMBL" id="WIC39544.1"/>
    </source>
</evidence>
<dbReference type="EMBL" id="OQ749652">
    <property type="protein sequence ID" value="WIC39544.1"/>
    <property type="molecule type" value="Genomic_DNA"/>
</dbReference>
<name>A0AAF0LZI4_9CAUD</name>
<organism evidence="1 2">
    <name type="scientific">Phage Phass-1</name>
    <dbReference type="NCBI Taxonomy" id="3043662"/>
    <lineage>
        <taxon>Viruses</taxon>
        <taxon>Duplodnaviria</taxon>
        <taxon>Heunggongvirae</taxon>
        <taxon>Uroviricota</taxon>
        <taxon>Caudoviricetes</taxon>
        <taxon>Caudoviricetes code 15 clade</taxon>
    </lineage>
</organism>
<dbReference type="Proteomes" id="UP001237988">
    <property type="component" value="Segment"/>
</dbReference>
<proteinExistence type="predicted"/>
<sequence length="39" mass="4288">MHNLSLLEPSAALSIKLPPISLPNQLKSKIILEQILPNL</sequence>
<evidence type="ECO:0000313" key="2">
    <source>
        <dbReference type="Proteomes" id="UP001237988"/>
    </source>
</evidence>
<reference evidence="1" key="1">
    <citation type="submission" date="2023-04" db="EMBL/GenBank/DDBJ databases">
        <title>Bacteriophage Phass-1 Discovered in the Human Gut Virome - the Founding Member of the Proposed New Family Phassviridae.</title>
        <authorList>
            <person name="Tikunov A.Y."/>
            <person name="Morozova V.V."/>
            <person name="Chechushkov A.V."/>
            <person name="Tikunova N.V."/>
        </authorList>
    </citation>
    <scope>NUCLEOTIDE SEQUENCE</scope>
</reference>